<dbReference type="PROSITE" id="PS51450">
    <property type="entry name" value="LRR"/>
    <property type="match status" value="2"/>
</dbReference>
<gene>
    <name evidence="4" type="ORF">B0I35DRAFT_261940</name>
</gene>
<organism evidence="4 5">
    <name type="scientific">Stachybotrys elegans</name>
    <dbReference type="NCBI Taxonomy" id="80388"/>
    <lineage>
        <taxon>Eukaryota</taxon>
        <taxon>Fungi</taxon>
        <taxon>Dikarya</taxon>
        <taxon>Ascomycota</taxon>
        <taxon>Pezizomycotina</taxon>
        <taxon>Sordariomycetes</taxon>
        <taxon>Hypocreomycetidae</taxon>
        <taxon>Hypocreales</taxon>
        <taxon>Stachybotryaceae</taxon>
        <taxon>Stachybotrys</taxon>
    </lineage>
</organism>
<feature type="region of interest" description="Disordered" evidence="3">
    <location>
        <begin position="1"/>
        <end position="57"/>
    </location>
</feature>
<dbReference type="Proteomes" id="UP000813444">
    <property type="component" value="Unassembled WGS sequence"/>
</dbReference>
<dbReference type="InterPro" id="IPR001611">
    <property type="entry name" value="Leu-rich_rpt"/>
</dbReference>
<evidence type="ECO:0000313" key="4">
    <source>
        <dbReference type="EMBL" id="KAH7316725.1"/>
    </source>
</evidence>
<name>A0A8K0WPZ0_9HYPO</name>
<evidence type="ECO:0000256" key="2">
    <source>
        <dbReference type="ARBA" id="ARBA00022737"/>
    </source>
</evidence>
<evidence type="ECO:0000256" key="3">
    <source>
        <dbReference type="SAM" id="MobiDB-lite"/>
    </source>
</evidence>
<comment type="caution">
    <text evidence="4">The sequence shown here is derived from an EMBL/GenBank/DDBJ whole genome shotgun (WGS) entry which is preliminary data.</text>
</comment>
<dbReference type="SMART" id="SM00369">
    <property type="entry name" value="LRR_TYP"/>
    <property type="match status" value="2"/>
</dbReference>
<dbReference type="AlphaFoldDB" id="A0A8K0WPZ0"/>
<proteinExistence type="predicted"/>
<dbReference type="InterPro" id="IPR050216">
    <property type="entry name" value="LRR_domain-containing"/>
</dbReference>
<dbReference type="EMBL" id="JAGPNK010000008">
    <property type="protein sequence ID" value="KAH7316725.1"/>
    <property type="molecule type" value="Genomic_DNA"/>
</dbReference>
<evidence type="ECO:0000313" key="5">
    <source>
        <dbReference type="Proteomes" id="UP000813444"/>
    </source>
</evidence>
<protein>
    <submittedName>
        <fullName evidence="4">Uncharacterized protein</fullName>
    </submittedName>
</protein>
<dbReference type="PANTHER" id="PTHR48051">
    <property type="match status" value="1"/>
</dbReference>
<keyword evidence="1" id="KW-0433">Leucine-rich repeat</keyword>
<dbReference type="Gene3D" id="3.80.10.10">
    <property type="entry name" value="Ribonuclease Inhibitor"/>
    <property type="match status" value="1"/>
</dbReference>
<dbReference type="OrthoDB" id="1517790at2759"/>
<dbReference type="InterPro" id="IPR032675">
    <property type="entry name" value="LRR_dom_sf"/>
</dbReference>
<dbReference type="PANTHER" id="PTHR48051:SF1">
    <property type="entry name" value="RAS SUPPRESSOR PROTEIN 1"/>
    <property type="match status" value="1"/>
</dbReference>
<keyword evidence="2" id="KW-0677">Repeat</keyword>
<dbReference type="Pfam" id="PF13855">
    <property type="entry name" value="LRR_8"/>
    <property type="match status" value="1"/>
</dbReference>
<dbReference type="SUPFAM" id="SSF52058">
    <property type="entry name" value="L domain-like"/>
    <property type="match status" value="1"/>
</dbReference>
<evidence type="ECO:0000256" key="1">
    <source>
        <dbReference type="ARBA" id="ARBA00022614"/>
    </source>
</evidence>
<keyword evidence="5" id="KW-1185">Reference proteome</keyword>
<reference evidence="4" key="1">
    <citation type="journal article" date="2021" name="Nat. Commun.">
        <title>Genetic determinants of endophytism in the Arabidopsis root mycobiome.</title>
        <authorList>
            <person name="Mesny F."/>
            <person name="Miyauchi S."/>
            <person name="Thiergart T."/>
            <person name="Pickel B."/>
            <person name="Atanasova L."/>
            <person name="Karlsson M."/>
            <person name="Huettel B."/>
            <person name="Barry K.W."/>
            <person name="Haridas S."/>
            <person name="Chen C."/>
            <person name="Bauer D."/>
            <person name="Andreopoulos W."/>
            <person name="Pangilinan J."/>
            <person name="LaButti K."/>
            <person name="Riley R."/>
            <person name="Lipzen A."/>
            <person name="Clum A."/>
            <person name="Drula E."/>
            <person name="Henrissat B."/>
            <person name="Kohler A."/>
            <person name="Grigoriev I.V."/>
            <person name="Martin F.M."/>
            <person name="Hacquard S."/>
        </authorList>
    </citation>
    <scope>NUCLEOTIDE SEQUENCE</scope>
    <source>
        <strain evidence="4">MPI-CAGE-CH-0235</strain>
    </source>
</reference>
<dbReference type="GO" id="GO:0005737">
    <property type="term" value="C:cytoplasm"/>
    <property type="evidence" value="ECO:0007669"/>
    <property type="project" value="TreeGrafter"/>
</dbReference>
<sequence length="482" mass="53448">MSEEPSLPRLPPNTPSLSNKPLKRTRAQWHGPSQAFNSSDPAFFSSDDDPGLDNYTEGRRKKRYVGSWFQQQPASADSTFGDVTIQVIGPKPKRTLARQVDSGVYLGSDGVESDIEIPDMIPAQSRLPQLEQRPRPARITSTEAKLQAIIRECIDAEKETVDGWSLGLEEISDETISLLSQITYIPQVTKDVAFQARELRLGLLLANNLLTRLPGSLFDVSNLTVLSLRGNNLTDIPPSIYRLQNLQELNVSQNKLRHLPAELLDLTKSGTLRLLVLHPNPLLQPATQLSDRKKTSYTFISQTSSHAMTFATAYLGRSPLQISTSAGRVISDFSLGVEGEALPVDIEGVEKTYRPTAIPSLFELALRRCYSSSELPLLRSYLADDIGHVAEAFDRLVEQKKAGGLTCSRCRKIIATPVLEWVEWRIICDLRPSAGSEILGRSIIINEGEAIPVPLLHRACSWRCGPKEEVKLDWGGFDEVEV</sequence>
<dbReference type="InterPro" id="IPR003591">
    <property type="entry name" value="Leu-rich_rpt_typical-subtyp"/>
</dbReference>
<accession>A0A8K0WPZ0</accession>